<dbReference type="AlphaFoldDB" id="A0A1G8I5N0"/>
<protein>
    <submittedName>
        <fullName evidence="1">Uncharacterized protein</fullName>
    </submittedName>
</protein>
<evidence type="ECO:0000313" key="2">
    <source>
        <dbReference type="Proteomes" id="UP000183263"/>
    </source>
</evidence>
<organism evidence="1 2">
    <name type="scientific">Rhodococcus triatomae</name>
    <dbReference type="NCBI Taxonomy" id="300028"/>
    <lineage>
        <taxon>Bacteria</taxon>
        <taxon>Bacillati</taxon>
        <taxon>Actinomycetota</taxon>
        <taxon>Actinomycetes</taxon>
        <taxon>Mycobacteriales</taxon>
        <taxon>Nocardiaceae</taxon>
        <taxon>Rhodococcus</taxon>
    </lineage>
</organism>
<sequence>MSTSIVVVLFVSTLLMALANMVAKPKVFSRPVARGTFAAPSLCDMSIGELEALIAVQFARERELRAADQVDAAREIGVHRFLCISELRSRH</sequence>
<accession>A0A1G8I5N0</accession>
<dbReference type="OrthoDB" id="9991751at2"/>
<evidence type="ECO:0000313" key="1">
    <source>
        <dbReference type="EMBL" id="SDI14137.1"/>
    </source>
</evidence>
<proteinExistence type="predicted"/>
<keyword evidence="2" id="KW-1185">Reference proteome</keyword>
<dbReference type="Proteomes" id="UP000183263">
    <property type="component" value="Unassembled WGS sequence"/>
</dbReference>
<name>A0A1G8I5N0_9NOCA</name>
<gene>
    <name evidence="1" type="ORF">SAMN05444695_105165</name>
</gene>
<dbReference type="RefSeq" id="WP_139183238.1">
    <property type="nucleotide sequence ID" value="NZ_CP048813.1"/>
</dbReference>
<dbReference type="EMBL" id="FNDN01000005">
    <property type="protein sequence ID" value="SDI14137.1"/>
    <property type="molecule type" value="Genomic_DNA"/>
</dbReference>
<reference evidence="1 2" key="1">
    <citation type="submission" date="2016-10" db="EMBL/GenBank/DDBJ databases">
        <authorList>
            <person name="de Groot N.N."/>
        </authorList>
    </citation>
    <scope>NUCLEOTIDE SEQUENCE [LARGE SCALE GENOMIC DNA]</scope>
    <source>
        <strain evidence="1 2">DSM 44892</strain>
    </source>
</reference>